<evidence type="ECO:0000313" key="2">
    <source>
        <dbReference type="Proteomes" id="UP000033054"/>
    </source>
</evidence>
<sequence length="126" mass="14720">MIDTIRQTFPKIQENNCLQTLTDSEFCIYDTDKGRCTIQSDLGGIKHFTIENPTQRNLHFLAIDKCLFLDSDGTQRCDCAVFDSKTFCFIEIKEVDHAARRAEQLRKAKEQLKTTILYFQEQLEFK</sequence>
<dbReference type="KEGG" id="srd:SD10_14485"/>
<gene>
    <name evidence="1" type="ORF">SD10_14485</name>
</gene>
<accession>A0A0E3ZVP5</accession>
<organism evidence="1 2">
    <name type="scientific">Spirosoma radiotolerans</name>
    <dbReference type="NCBI Taxonomy" id="1379870"/>
    <lineage>
        <taxon>Bacteria</taxon>
        <taxon>Pseudomonadati</taxon>
        <taxon>Bacteroidota</taxon>
        <taxon>Cytophagia</taxon>
        <taxon>Cytophagales</taxon>
        <taxon>Cytophagaceae</taxon>
        <taxon>Spirosoma</taxon>
    </lineage>
</organism>
<keyword evidence="2" id="KW-1185">Reference proteome</keyword>
<dbReference type="HOGENOM" id="CLU_131541_0_0_10"/>
<reference evidence="1 2" key="1">
    <citation type="journal article" date="2014" name="Curr. Microbiol.">
        <title>Spirosoma radiotolerans sp. nov., a gamma-radiation-resistant bacterium isolated from gamma ray-irradiated soil.</title>
        <authorList>
            <person name="Lee J.J."/>
            <person name="Srinivasan S."/>
            <person name="Lim S."/>
            <person name="Joe M."/>
            <person name="Im S."/>
            <person name="Bae S.I."/>
            <person name="Park K.R."/>
            <person name="Han J.H."/>
            <person name="Park S.H."/>
            <person name="Joo B.M."/>
            <person name="Park S.J."/>
            <person name="Kim M.K."/>
        </authorList>
    </citation>
    <scope>NUCLEOTIDE SEQUENCE [LARGE SCALE GENOMIC DNA]</scope>
    <source>
        <strain evidence="1 2">DG5A</strain>
    </source>
</reference>
<dbReference type="AlphaFoldDB" id="A0A0E3ZVP5"/>
<dbReference type="EMBL" id="CP010429">
    <property type="protein sequence ID" value="AKD55928.1"/>
    <property type="molecule type" value="Genomic_DNA"/>
</dbReference>
<evidence type="ECO:0000313" key="1">
    <source>
        <dbReference type="EMBL" id="AKD55928.1"/>
    </source>
</evidence>
<dbReference type="Proteomes" id="UP000033054">
    <property type="component" value="Chromosome"/>
</dbReference>
<name>A0A0E3ZVP5_9BACT</name>
<protein>
    <submittedName>
        <fullName evidence="1">Uncharacterized protein</fullName>
    </submittedName>
</protein>
<proteinExistence type="predicted"/>
<dbReference type="PATRIC" id="fig|1379870.5.peg.3150"/>